<sequence length="287" mass="32456">MAASQSPTALKWWFAVEMRRMRDRKGLSREDAARAIKGSTQGVGHIESGRSLPKPLELDKLLELYGQTERAEFFHDLRDMAKKGKDWWIGFGPSVRSYFNLFLGLESSSPQIEGWDALVPPGLFQTADYAEGVIRAGYVDLPGSDIRPLVELRMARQREVLERDQPARVWRVIDEAALRRIVGSREVTKAQLEHLASLAERPNVDVQIVPLDAGAHTGTEGTFTLLSAPPELENYPGCVYVETLVKGYYYEELEEITRYRNALTRLRVQAIKPEDSPAFIRQIAKDL</sequence>
<comment type="caution">
    <text evidence="2">The sequence shown here is derived from an EMBL/GenBank/DDBJ whole genome shotgun (WGS) entry which is preliminary data.</text>
</comment>
<dbReference type="InterPro" id="IPR010982">
    <property type="entry name" value="Lambda_DNA-bd_dom_sf"/>
</dbReference>
<dbReference type="SMART" id="SM00530">
    <property type="entry name" value="HTH_XRE"/>
    <property type="match status" value="1"/>
</dbReference>
<dbReference type="Gene3D" id="1.10.260.40">
    <property type="entry name" value="lambda repressor-like DNA-binding domains"/>
    <property type="match status" value="1"/>
</dbReference>
<reference evidence="2 3" key="1">
    <citation type="submission" date="2021-12" db="EMBL/GenBank/DDBJ databases">
        <title>Genome sequence of Kibdelosporangium philippinense ATCC 49844.</title>
        <authorList>
            <person name="Fedorov E.A."/>
            <person name="Omeragic M."/>
            <person name="Shalygina K.F."/>
            <person name="Maclea K.S."/>
        </authorList>
    </citation>
    <scope>NUCLEOTIDE SEQUENCE [LARGE SCALE GENOMIC DNA]</scope>
    <source>
        <strain evidence="2 3">ATCC 49844</strain>
    </source>
</reference>
<proteinExistence type="predicted"/>
<organism evidence="2 3">
    <name type="scientific">Kibdelosporangium philippinense</name>
    <dbReference type="NCBI Taxonomy" id="211113"/>
    <lineage>
        <taxon>Bacteria</taxon>
        <taxon>Bacillati</taxon>
        <taxon>Actinomycetota</taxon>
        <taxon>Actinomycetes</taxon>
        <taxon>Pseudonocardiales</taxon>
        <taxon>Pseudonocardiaceae</taxon>
        <taxon>Kibdelosporangium</taxon>
    </lineage>
</organism>
<dbReference type="EMBL" id="JAJVCN010000004">
    <property type="protein sequence ID" value="MCE7010030.1"/>
    <property type="molecule type" value="Genomic_DNA"/>
</dbReference>
<gene>
    <name evidence="2" type="ORF">LWC34_45570</name>
</gene>
<dbReference type="Pfam" id="PF13560">
    <property type="entry name" value="HTH_31"/>
    <property type="match status" value="1"/>
</dbReference>
<feature type="domain" description="HTH cro/C1-type" evidence="1">
    <location>
        <begin position="18"/>
        <end position="73"/>
    </location>
</feature>
<protein>
    <submittedName>
        <fullName evidence="2">Helix-turn-helix transcriptional regulator</fullName>
    </submittedName>
</protein>
<name>A0ABS8ZSR6_9PSEU</name>
<dbReference type="Proteomes" id="UP001521150">
    <property type="component" value="Unassembled WGS sequence"/>
</dbReference>
<dbReference type="PROSITE" id="PS50943">
    <property type="entry name" value="HTH_CROC1"/>
    <property type="match status" value="1"/>
</dbReference>
<dbReference type="InterPro" id="IPR001387">
    <property type="entry name" value="Cro/C1-type_HTH"/>
</dbReference>
<dbReference type="RefSeq" id="WP_233731511.1">
    <property type="nucleotide sequence ID" value="NZ_JAJVCN010000004.1"/>
</dbReference>
<accession>A0ABS8ZSR6</accession>
<dbReference type="Pfam" id="PF19054">
    <property type="entry name" value="DUF5753"/>
    <property type="match status" value="1"/>
</dbReference>
<evidence type="ECO:0000259" key="1">
    <source>
        <dbReference type="PROSITE" id="PS50943"/>
    </source>
</evidence>
<evidence type="ECO:0000313" key="2">
    <source>
        <dbReference type="EMBL" id="MCE7010030.1"/>
    </source>
</evidence>
<dbReference type="CDD" id="cd00093">
    <property type="entry name" value="HTH_XRE"/>
    <property type="match status" value="1"/>
</dbReference>
<evidence type="ECO:0000313" key="3">
    <source>
        <dbReference type="Proteomes" id="UP001521150"/>
    </source>
</evidence>
<dbReference type="InterPro" id="IPR043917">
    <property type="entry name" value="DUF5753"/>
</dbReference>
<dbReference type="SUPFAM" id="SSF47413">
    <property type="entry name" value="lambda repressor-like DNA-binding domains"/>
    <property type="match status" value="1"/>
</dbReference>
<keyword evidence="3" id="KW-1185">Reference proteome</keyword>